<sequence length="590" mass="68354">MEDNLVKESNEIIGSCTVDGVHSSIMQKNMCSSDIILDDTNSKSLCDSNKLKKDNEKGIDENIKETSTCTYTVDENVMKSNEEKNDEDDDGSNNVDVVGDNIGNLPNENMDNRNNNDNNNINNNIQYDNVNNNNNNIQYDNVNNNNNINNNDSGGYSHSNDILNSNINQIVPFVNNANNEEQNKMREHIGSQEPVILIDKIERCLVVEWYENNIRREQRISYKKYGNDKAKLRAKELIEKLKSGITFEQLYPDKGPPIVRVFENVGVYNVSLIRDRIEREWRVEWLENGVPMKARWSCKKVGNDEAQKRADTFAQSMIKGIFNPILLHKATGTRFSRSDKSVVKINVYMNKNIKCLTNGIEDDLNTDHHHHHHNNNNNNCVKTFSIKGEVPSSTLNHKVTRSYRRRKKKNDINNTMEIQDGNVRSMTYLVNNNSSYLNHSNNMNPNLCNMNLMDYQMNEMYQGNNMSNMMLLDNNMKNMIHHNNVNNDLLLNSDLYNDKKRTRSSRTTRKRNICKTEKSMITKNGNKYMINNDKNIQMNKNDILVNTYLVKNELCNNYQNEPNNNNNNNNNNNIMMMMNNNKKKVKDTIK</sequence>
<dbReference type="Proteomes" id="UP000030697">
    <property type="component" value="Unassembled WGS sequence"/>
</dbReference>
<name>W7JSB7_PLAFA</name>
<feature type="region of interest" description="Disordered" evidence="1">
    <location>
        <begin position="81"/>
        <end position="124"/>
    </location>
</feature>
<proteinExistence type="predicted"/>
<accession>W7JSB7</accession>
<feature type="compositionally biased region" description="Low complexity" evidence="1">
    <location>
        <begin position="559"/>
        <end position="580"/>
    </location>
</feature>
<evidence type="ECO:0000313" key="2">
    <source>
        <dbReference type="EMBL" id="EWC77968.1"/>
    </source>
</evidence>
<feature type="compositionally biased region" description="Low complexity" evidence="1">
    <location>
        <begin position="92"/>
        <end position="104"/>
    </location>
</feature>
<protein>
    <submittedName>
        <fullName evidence="2">Uncharacterized protein</fullName>
    </submittedName>
</protein>
<evidence type="ECO:0000256" key="1">
    <source>
        <dbReference type="SAM" id="MobiDB-lite"/>
    </source>
</evidence>
<dbReference type="EMBL" id="KE124466">
    <property type="protein sequence ID" value="EWC77968.1"/>
    <property type="molecule type" value="Genomic_DNA"/>
</dbReference>
<evidence type="ECO:0000313" key="3">
    <source>
        <dbReference type="Proteomes" id="UP000030697"/>
    </source>
</evidence>
<reference evidence="2 3" key="1">
    <citation type="submission" date="2013-02" db="EMBL/GenBank/DDBJ databases">
        <title>The Genome Sequence of Plasmodium falciparum UGT5.1.</title>
        <authorList>
            <consortium name="The Broad Institute Genome Sequencing Platform"/>
            <consortium name="The Broad Institute Genome Sequencing Center for Infectious Disease"/>
            <person name="Neafsey D."/>
            <person name="Cheeseman I."/>
            <person name="Volkman S."/>
            <person name="Adams J."/>
            <person name="Walker B."/>
            <person name="Young S.K."/>
            <person name="Zeng Q."/>
            <person name="Gargeya S."/>
            <person name="Fitzgerald M."/>
            <person name="Haas B."/>
            <person name="Abouelleil A."/>
            <person name="Alvarado L."/>
            <person name="Arachchi H.M."/>
            <person name="Berlin A.M."/>
            <person name="Chapman S.B."/>
            <person name="Dewar J."/>
            <person name="Goldberg J."/>
            <person name="Griggs A."/>
            <person name="Gujja S."/>
            <person name="Hansen M."/>
            <person name="Howarth C."/>
            <person name="Imamovic A."/>
            <person name="Larimer J."/>
            <person name="McCowan C."/>
            <person name="Murphy C."/>
            <person name="Neiman D."/>
            <person name="Pearson M."/>
            <person name="Priest M."/>
            <person name="Roberts A."/>
            <person name="Saif S."/>
            <person name="Shea T."/>
            <person name="Sisk P."/>
            <person name="Sykes S."/>
            <person name="Wortman J."/>
            <person name="Nusbaum C."/>
            <person name="Birren B."/>
        </authorList>
    </citation>
    <scope>NUCLEOTIDE SEQUENCE [LARGE SCALE GENOMIC DNA]</scope>
    <source>
        <strain evidence="2 3">UGT5.1</strain>
    </source>
</reference>
<feature type="compositionally biased region" description="Low complexity" evidence="1">
    <location>
        <begin position="115"/>
        <end position="124"/>
    </location>
</feature>
<dbReference type="AlphaFoldDB" id="W7JSB7"/>
<feature type="region of interest" description="Disordered" evidence="1">
    <location>
        <begin position="559"/>
        <end position="590"/>
    </location>
</feature>
<gene>
    <name evidence="2" type="ORF">C923_01366</name>
</gene>
<feature type="compositionally biased region" description="Basic residues" evidence="1">
    <location>
        <begin position="581"/>
        <end position="590"/>
    </location>
</feature>
<organism evidence="2 3">
    <name type="scientific">Plasmodium falciparum UGT5.1</name>
    <dbReference type="NCBI Taxonomy" id="1237627"/>
    <lineage>
        <taxon>Eukaryota</taxon>
        <taxon>Sar</taxon>
        <taxon>Alveolata</taxon>
        <taxon>Apicomplexa</taxon>
        <taxon>Aconoidasida</taxon>
        <taxon>Haemosporida</taxon>
        <taxon>Plasmodiidae</taxon>
        <taxon>Plasmodium</taxon>
        <taxon>Plasmodium (Laverania)</taxon>
    </lineage>
</organism>